<reference evidence="2 3" key="1">
    <citation type="journal article" date="2019" name="Int. J. Syst. Evol. Microbiol.">
        <title>The Global Catalogue of Microorganisms (GCM) 10K type strain sequencing project: providing services to taxonomists for standard genome sequencing and annotation.</title>
        <authorList>
            <consortium name="The Broad Institute Genomics Platform"/>
            <consortium name="The Broad Institute Genome Sequencing Center for Infectious Disease"/>
            <person name="Wu L."/>
            <person name="Ma J."/>
        </authorList>
    </citation>
    <scope>NUCLEOTIDE SEQUENCE [LARGE SCALE GENOMIC DNA]</scope>
    <source>
        <strain evidence="2 3">JCM 16013</strain>
    </source>
</reference>
<dbReference type="InterPro" id="IPR038078">
    <property type="entry name" value="PhoU-like_sf"/>
</dbReference>
<dbReference type="RefSeq" id="WP_344661219.1">
    <property type="nucleotide sequence ID" value="NZ_BAAAQM010000050.1"/>
</dbReference>
<evidence type="ECO:0000256" key="1">
    <source>
        <dbReference type="ARBA" id="ARBA00008591"/>
    </source>
</evidence>
<dbReference type="PANTHER" id="PTHR37298:SF1">
    <property type="entry name" value="UPF0111 PROTEIN YKAA"/>
    <property type="match status" value="1"/>
</dbReference>
<evidence type="ECO:0008006" key="4">
    <source>
        <dbReference type="Google" id="ProtNLM"/>
    </source>
</evidence>
<dbReference type="InterPro" id="IPR018445">
    <property type="entry name" value="Put_Phosphate_transp_reg"/>
</dbReference>
<evidence type="ECO:0000313" key="3">
    <source>
        <dbReference type="Proteomes" id="UP001499854"/>
    </source>
</evidence>
<proteinExistence type="inferred from homology"/>
<comment type="similarity">
    <text evidence="1">Belongs to the UPF0111 family.</text>
</comment>
<dbReference type="Proteomes" id="UP001499854">
    <property type="component" value="Unassembled WGS sequence"/>
</dbReference>
<gene>
    <name evidence="2" type="ORF">GCM10009838_67440</name>
</gene>
<keyword evidence="3" id="KW-1185">Reference proteome</keyword>
<name>A0ABN2SX94_9ACTN</name>
<evidence type="ECO:0000313" key="2">
    <source>
        <dbReference type="EMBL" id="GAA1993780.1"/>
    </source>
</evidence>
<protein>
    <recommendedName>
        <fullName evidence="4">DUF47 family protein</fullName>
    </recommendedName>
</protein>
<dbReference type="PANTHER" id="PTHR37298">
    <property type="entry name" value="UPF0111 PROTEIN YKAA"/>
    <property type="match status" value="1"/>
</dbReference>
<dbReference type="Gene3D" id="1.20.58.220">
    <property type="entry name" value="Phosphate transport system protein phou homolog 2, domain 2"/>
    <property type="match status" value="1"/>
</dbReference>
<dbReference type="EMBL" id="BAAAQM010000050">
    <property type="protein sequence ID" value="GAA1993780.1"/>
    <property type="molecule type" value="Genomic_DNA"/>
</dbReference>
<organism evidence="2 3">
    <name type="scientific">Catenulispora subtropica</name>
    <dbReference type="NCBI Taxonomy" id="450798"/>
    <lineage>
        <taxon>Bacteria</taxon>
        <taxon>Bacillati</taxon>
        <taxon>Actinomycetota</taxon>
        <taxon>Actinomycetes</taxon>
        <taxon>Catenulisporales</taxon>
        <taxon>Catenulisporaceae</taxon>
        <taxon>Catenulispora</taxon>
    </lineage>
</organism>
<comment type="caution">
    <text evidence="2">The sequence shown here is derived from an EMBL/GenBank/DDBJ whole genome shotgun (WGS) entry which is preliminary data.</text>
</comment>
<sequence>MRTRIATTLRSISGRADADLIRALRAQVAVAAEGAELTAALLDGTTGREAARARMEAVEHDGDDRRAALLAVLAATLSPPVDREDLNRVSRSIDDVLDTLRDFVREADLYQVTDVSRYRGLAALVSAGIRTLDEAVAALGPGRDLRAATLAARKAAGAVVRAYQYELATLLTGGTPERDAAEAMKARELYRRLGDVGLRLGDAADGLADGAMKRGR</sequence>
<dbReference type="InterPro" id="IPR052912">
    <property type="entry name" value="UPF0111_domain"/>
</dbReference>
<dbReference type="Pfam" id="PF01865">
    <property type="entry name" value="PhoU_div"/>
    <property type="match status" value="1"/>
</dbReference>
<accession>A0ABN2SX94</accession>